<reference evidence="4 5" key="1">
    <citation type="journal article" date="2021" name="Comput. Struct. Biotechnol. J.">
        <title>De novo genome assembly of the potent medicinal plant Rehmannia glutinosa using nanopore technology.</title>
        <authorList>
            <person name="Ma L."/>
            <person name="Dong C."/>
            <person name="Song C."/>
            <person name="Wang X."/>
            <person name="Zheng X."/>
            <person name="Niu Y."/>
            <person name="Chen S."/>
            <person name="Feng W."/>
        </authorList>
    </citation>
    <scope>NUCLEOTIDE SEQUENCE [LARGE SCALE GENOMIC DNA]</scope>
    <source>
        <strain evidence="4">DH-2019</strain>
    </source>
</reference>
<evidence type="ECO:0000313" key="4">
    <source>
        <dbReference type="EMBL" id="KAK6130202.1"/>
    </source>
</evidence>
<protein>
    <recommendedName>
        <fullName evidence="3">CMP/dCMP-type deaminase domain-containing protein</fullName>
    </recommendedName>
</protein>
<name>A0ABR0V4T8_REHGL</name>
<keyword evidence="1" id="KW-0819">tRNA processing</keyword>
<dbReference type="InterPro" id="IPR016193">
    <property type="entry name" value="Cytidine_deaminase-like"/>
</dbReference>
<organism evidence="4 5">
    <name type="scientific">Rehmannia glutinosa</name>
    <name type="common">Chinese foxglove</name>
    <dbReference type="NCBI Taxonomy" id="99300"/>
    <lineage>
        <taxon>Eukaryota</taxon>
        <taxon>Viridiplantae</taxon>
        <taxon>Streptophyta</taxon>
        <taxon>Embryophyta</taxon>
        <taxon>Tracheophyta</taxon>
        <taxon>Spermatophyta</taxon>
        <taxon>Magnoliopsida</taxon>
        <taxon>eudicotyledons</taxon>
        <taxon>Gunneridae</taxon>
        <taxon>Pentapetalae</taxon>
        <taxon>asterids</taxon>
        <taxon>lamiids</taxon>
        <taxon>Lamiales</taxon>
        <taxon>Orobanchaceae</taxon>
        <taxon>Rehmannieae</taxon>
        <taxon>Rehmannia</taxon>
    </lineage>
</organism>
<keyword evidence="5" id="KW-1185">Reference proteome</keyword>
<evidence type="ECO:0000256" key="2">
    <source>
        <dbReference type="ARBA" id="ARBA00038160"/>
    </source>
</evidence>
<dbReference type="InterPro" id="IPR002125">
    <property type="entry name" value="CMP_dCMP_dom"/>
</dbReference>
<dbReference type="PANTHER" id="PTHR11079:SF156">
    <property type="entry name" value="INACTIVE TRNA-SPECIFIC ADENOSINE DEAMINASE-LIKE PROTEIN 3-RELATED"/>
    <property type="match status" value="1"/>
</dbReference>
<evidence type="ECO:0000256" key="1">
    <source>
        <dbReference type="ARBA" id="ARBA00022694"/>
    </source>
</evidence>
<accession>A0ABR0V4T8</accession>
<comment type="similarity">
    <text evidence="2">Belongs to the cytidine and deoxycytidylate deaminase family. ADAT3 subfamily.</text>
</comment>
<dbReference type="EMBL" id="JABTTQ020001592">
    <property type="protein sequence ID" value="KAK6130202.1"/>
    <property type="molecule type" value="Genomic_DNA"/>
</dbReference>
<dbReference type="PROSITE" id="PS51747">
    <property type="entry name" value="CYT_DCMP_DEAMINASES_2"/>
    <property type="match status" value="1"/>
</dbReference>
<sequence>MNVRFGQLKNHLANSVQALRRPGLALQRPHSTMNWSVDEAAKDSSECWKIIHIPEKPPVLPHLQATGKNQLSVILCTGSGNDGEFNRMPEDVLELVNTYQLSTFTEKVVNAAVIVDPSTRQVIACSCDQVLSCDALTNSTSRESCCSKPPEATMQFDANKIEKDQIFLFKCSTNEAKQSYKNVSCLHPGGWLEQQSHLTYGSWHPLRHAAIVAIENSAARDRRLFPVKGKSSEYAEEDYECLLQQALPRKGKRSIQMCSMAIVHQRIKRVFYAFPNPNDGGLGSVHRLQGERSLNHHYAVFRVLLPEEFLKSEALPMPSKS</sequence>
<comment type="caution">
    <text evidence="4">The sequence shown here is derived from an EMBL/GenBank/DDBJ whole genome shotgun (WGS) entry which is preliminary data.</text>
</comment>
<dbReference type="Gene3D" id="3.40.140.10">
    <property type="entry name" value="Cytidine Deaminase, domain 2"/>
    <property type="match status" value="1"/>
</dbReference>
<evidence type="ECO:0000259" key="3">
    <source>
        <dbReference type="PROSITE" id="PS51747"/>
    </source>
</evidence>
<gene>
    <name evidence="4" type="ORF">DH2020_036012</name>
</gene>
<dbReference type="PANTHER" id="PTHR11079">
    <property type="entry name" value="CYTOSINE DEAMINASE FAMILY MEMBER"/>
    <property type="match status" value="1"/>
</dbReference>
<dbReference type="Proteomes" id="UP001318860">
    <property type="component" value="Unassembled WGS sequence"/>
</dbReference>
<feature type="domain" description="CMP/dCMP-type deaminase" evidence="3">
    <location>
        <begin position="163"/>
        <end position="285"/>
    </location>
</feature>
<proteinExistence type="inferred from homology"/>
<dbReference type="SUPFAM" id="SSF53927">
    <property type="entry name" value="Cytidine deaminase-like"/>
    <property type="match status" value="1"/>
</dbReference>
<evidence type="ECO:0000313" key="5">
    <source>
        <dbReference type="Proteomes" id="UP001318860"/>
    </source>
</evidence>